<feature type="transmembrane region" description="Helical" evidence="5">
    <location>
        <begin position="12"/>
        <end position="34"/>
    </location>
</feature>
<feature type="transmembrane region" description="Helical" evidence="5">
    <location>
        <begin position="235"/>
        <end position="257"/>
    </location>
</feature>
<evidence type="ECO:0000259" key="6">
    <source>
        <dbReference type="PROSITE" id="PS50928"/>
    </source>
</evidence>
<comment type="similarity">
    <text evidence="5">Belongs to the binding-protein-dependent transport system permease family.</text>
</comment>
<comment type="caution">
    <text evidence="7">The sequence shown here is derived from an EMBL/GenBank/DDBJ whole genome shotgun (WGS) entry which is preliminary data.</text>
</comment>
<organism evidence="7 8">
    <name type="scientific">Candidatus Cryosericum terrychapinii</name>
    <dbReference type="NCBI Taxonomy" id="2290919"/>
    <lineage>
        <taxon>Bacteria</taxon>
        <taxon>Pseudomonadati</taxon>
        <taxon>Caldisericota/Cryosericota group</taxon>
        <taxon>Candidatus Cryosericota</taxon>
        <taxon>Candidatus Cryosericia</taxon>
        <taxon>Candidatus Cryosericales</taxon>
        <taxon>Candidatus Cryosericaceae</taxon>
        <taxon>Candidatus Cryosericum</taxon>
    </lineage>
</organism>
<dbReference type="InterPro" id="IPR035906">
    <property type="entry name" value="MetI-like_sf"/>
</dbReference>
<feature type="transmembrane region" description="Helical" evidence="5">
    <location>
        <begin position="451"/>
        <end position="476"/>
    </location>
</feature>
<dbReference type="EMBL" id="QXIS01000011">
    <property type="protein sequence ID" value="RIE06481.1"/>
    <property type="molecule type" value="Genomic_DNA"/>
</dbReference>
<sequence length="590" mass="65101">MVWGQSGAVMALYHSGVLADIVIILGILGVFYGITQVGREWAGVLRPTVVIDLSFRALPRYTLFSLVRGLAAYCISFLFTIVYGYWAAKDRLAERLLVPILDILQSIPVLGFMPGVVLALVSVFPNSNTGLELAAVFMIFTGQAWNMTFSFYNSLKSVPRELQEAGTIYHFNWWQRLTQIEMPYSAIGLIWNSMMSMAGGWFFLMVTEAFQLGNRDFRLPGIGSYMSVAVEKGDVPAMAAAVVAMVLMIVALDQLLWRPMVVWAQKFRIEDTSQEESMDSWFLDLLHHSHILRWIGAANSSIGHAFGSLISRFFRHPHRNMPGNSPVVSAPTGHGEPNRPSFSVVFARVLFFLLAAGLVFALAQVIRLLISVRIGEWLRLLRSDLLTLARVTAAIALGTLWALPVGLRIGLSPKLSRIMQPIVQVAASFPAPMLFPAVILLLALLRVNIGFGSVVLMLLGTQWYILFNVIAGAQAIPSDLKEAAASYRITGRQRFWSLYLPATFPYLVTGWVTATGGAWNASIVAEIVTFRGQTLRAQGIGSVISEAAFGAKFAELAAAILIMSLTVVLINRFVWRRLYAVASTQYNLSK</sequence>
<feature type="transmembrane region" description="Helical" evidence="5">
    <location>
        <begin position="184"/>
        <end position="204"/>
    </location>
</feature>
<keyword evidence="2 5" id="KW-0812">Transmembrane</keyword>
<proteinExistence type="inferred from homology"/>
<evidence type="ECO:0000313" key="7">
    <source>
        <dbReference type="EMBL" id="RIE06481.1"/>
    </source>
</evidence>
<dbReference type="AlphaFoldDB" id="A0A398D4T1"/>
<feature type="transmembrane region" description="Helical" evidence="5">
    <location>
        <begin position="100"/>
        <end position="121"/>
    </location>
</feature>
<feature type="transmembrane region" description="Helical" evidence="5">
    <location>
        <begin position="349"/>
        <end position="370"/>
    </location>
</feature>
<keyword evidence="8" id="KW-1185">Reference proteome</keyword>
<dbReference type="Proteomes" id="UP000266328">
    <property type="component" value="Unassembled WGS sequence"/>
</dbReference>
<accession>A0A398D4T1</accession>
<dbReference type="GO" id="GO:0005886">
    <property type="term" value="C:plasma membrane"/>
    <property type="evidence" value="ECO:0007669"/>
    <property type="project" value="UniProtKB-SubCell"/>
</dbReference>
<feature type="transmembrane region" description="Helical" evidence="5">
    <location>
        <begin position="423"/>
        <end position="445"/>
    </location>
</feature>
<keyword evidence="3 5" id="KW-1133">Transmembrane helix</keyword>
<comment type="subcellular location">
    <subcellularLocation>
        <location evidence="1 5">Cell membrane</location>
        <topology evidence="1 5">Multi-pass membrane protein</topology>
    </subcellularLocation>
</comment>
<dbReference type="GO" id="GO:0055085">
    <property type="term" value="P:transmembrane transport"/>
    <property type="evidence" value="ECO:0007669"/>
    <property type="project" value="InterPro"/>
</dbReference>
<protein>
    <submittedName>
        <fullName evidence="7">ABC transporter permease subunit</fullName>
    </submittedName>
</protein>
<dbReference type="PANTHER" id="PTHR42744">
    <property type="entry name" value="BINDING-PROTEIN-DEPENDENT TRANSPORT SYSTEMS INNER MEMBRANE COMPONENT"/>
    <property type="match status" value="1"/>
</dbReference>
<evidence type="ECO:0000256" key="2">
    <source>
        <dbReference type="ARBA" id="ARBA00022692"/>
    </source>
</evidence>
<reference evidence="7 8" key="1">
    <citation type="submission" date="2018-09" db="EMBL/GenBank/DDBJ databases">
        <title>Discovery and Ecogenomic Context for Candidatus Cryosericales, a Global Caldiserica Order Active in Thawing Permafrost.</title>
        <authorList>
            <person name="Martinez M.A."/>
            <person name="Woodcroft B.J."/>
            <person name="Ignacio Espinoza J.C."/>
            <person name="Zayed A."/>
            <person name="Singleton C.M."/>
            <person name="Boyd J."/>
            <person name="Li Y.-F."/>
            <person name="Purvine S."/>
            <person name="Maughan H."/>
            <person name="Hodgkins S.B."/>
            <person name="Anderson D."/>
            <person name="Sederholm M."/>
            <person name="Temperton B."/>
            <person name="Saleska S.R."/>
            <person name="Tyson G.W."/>
            <person name="Rich V.I."/>
        </authorList>
    </citation>
    <scope>NUCLEOTIDE SEQUENCE [LARGE SCALE GENOMIC DNA]</scope>
    <source>
        <strain evidence="7 8">SMC7</strain>
    </source>
</reference>
<evidence type="ECO:0000313" key="8">
    <source>
        <dbReference type="Proteomes" id="UP000266328"/>
    </source>
</evidence>
<evidence type="ECO:0000256" key="4">
    <source>
        <dbReference type="ARBA" id="ARBA00023136"/>
    </source>
</evidence>
<feature type="domain" description="ABC transmembrane type-1" evidence="6">
    <location>
        <begin position="62"/>
        <end position="256"/>
    </location>
</feature>
<feature type="transmembrane region" description="Helical" evidence="5">
    <location>
        <begin position="556"/>
        <end position="575"/>
    </location>
</feature>
<keyword evidence="4 5" id="KW-0472">Membrane</keyword>
<evidence type="ECO:0000256" key="3">
    <source>
        <dbReference type="ARBA" id="ARBA00022989"/>
    </source>
</evidence>
<dbReference type="SUPFAM" id="SSF161098">
    <property type="entry name" value="MetI-like"/>
    <property type="match status" value="2"/>
</dbReference>
<dbReference type="OrthoDB" id="9806809at2"/>
<dbReference type="Gene3D" id="1.10.3720.10">
    <property type="entry name" value="MetI-like"/>
    <property type="match status" value="2"/>
</dbReference>
<feature type="transmembrane region" description="Helical" evidence="5">
    <location>
        <begin position="390"/>
        <end position="411"/>
    </location>
</feature>
<feature type="transmembrane region" description="Helical" evidence="5">
    <location>
        <begin position="496"/>
        <end position="514"/>
    </location>
</feature>
<gene>
    <name evidence="7" type="ORF">SMC7_02095</name>
</gene>
<dbReference type="PROSITE" id="PS50928">
    <property type="entry name" value="ABC_TM1"/>
    <property type="match status" value="2"/>
</dbReference>
<dbReference type="PANTHER" id="PTHR42744:SF1">
    <property type="entry name" value="BINDING-PROTEIN-DEPENDENT TRANSPORT SYSTEMS INNER MEMBRANE COMPONENT"/>
    <property type="match status" value="1"/>
</dbReference>
<name>A0A398D4T1_9BACT</name>
<feature type="transmembrane region" description="Helical" evidence="5">
    <location>
        <begin position="70"/>
        <end position="88"/>
    </location>
</feature>
<feature type="domain" description="ABC transmembrane type-1" evidence="6">
    <location>
        <begin position="380"/>
        <end position="574"/>
    </location>
</feature>
<keyword evidence="5" id="KW-0813">Transport</keyword>
<dbReference type="Pfam" id="PF00528">
    <property type="entry name" value="BPD_transp_1"/>
    <property type="match status" value="2"/>
</dbReference>
<dbReference type="InterPro" id="IPR000515">
    <property type="entry name" value="MetI-like"/>
</dbReference>
<evidence type="ECO:0000256" key="5">
    <source>
        <dbReference type="RuleBase" id="RU363032"/>
    </source>
</evidence>
<evidence type="ECO:0000256" key="1">
    <source>
        <dbReference type="ARBA" id="ARBA00004651"/>
    </source>
</evidence>
<dbReference type="CDD" id="cd06261">
    <property type="entry name" value="TM_PBP2"/>
    <property type="match status" value="2"/>
</dbReference>